<dbReference type="STRING" id="1002526.SAMN05216578_10992"/>
<dbReference type="EMBL" id="FOYD01000009">
    <property type="protein sequence ID" value="SFQ86380.1"/>
    <property type="molecule type" value="Genomic_DNA"/>
</dbReference>
<evidence type="ECO:0000313" key="1">
    <source>
        <dbReference type="EMBL" id="SFQ86380.1"/>
    </source>
</evidence>
<organism evidence="1 2">
    <name type="scientific">Halopseudomonas formosensis</name>
    <dbReference type="NCBI Taxonomy" id="1002526"/>
    <lineage>
        <taxon>Bacteria</taxon>
        <taxon>Pseudomonadati</taxon>
        <taxon>Pseudomonadota</taxon>
        <taxon>Gammaproteobacteria</taxon>
        <taxon>Pseudomonadales</taxon>
        <taxon>Pseudomonadaceae</taxon>
        <taxon>Halopseudomonas</taxon>
    </lineage>
</organism>
<evidence type="ECO:0008006" key="3">
    <source>
        <dbReference type="Google" id="ProtNLM"/>
    </source>
</evidence>
<evidence type="ECO:0000313" key="2">
    <source>
        <dbReference type="Proteomes" id="UP000242815"/>
    </source>
</evidence>
<sequence>MSKLFGMVLHGEVFRVEDRTIGDDMRIAIIEVKSVSSDEKGRPVDCYFDVRVSAEQVKQGLHNSYRSMIGAEVFIPVSASIYQGRKAYQQYNLGGFPVRLQALPPKPEQVPSSKVG</sequence>
<gene>
    <name evidence="1" type="ORF">SAMN05216578_10992</name>
</gene>
<dbReference type="Proteomes" id="UP000242815">
    <property type="component" value="Unassembled WGS sequence"/>
</dbReference>
<accession>A0A1I6BZM1</accession>
<protein>
    <recommendedName>
        <fullName evidence="3">Single-stranded DNA-binding protein</fullName>
    </recommendedName>
</protein>
<name>A0A1I6BZM1_9GAMM</name>
<dbReference type="RefSeq" id="WP_090539984.1">
    <property type="nucleotide sequence ID" value="NZ_FOYD01000009.1"/>
</dbReference>
<dbReference type="AlphaFoldDB" id="A0A1I6BZM1"/>
<dbReference type="OrthoDB" id="7006755at2"/>
<reference evidence="1 2" key="1">
    <citation type="submission" date="2016-10" db="EMBL/GenBank/DDBJ databases">
        <authorList>
            <person name="de Groot N.N."/>
        </authorList>
    </citation>
    <scope>NUCLEOTIDE SEQUENCE [LARGE SCALE GENOMIC DNA]</scope>
    <source>
        <strain evidence="1 2">JCM 18415</strain>
    </source>
</reference>
<proteinExistence type="predicted"/>